<dbReference type="InterPro" id="IPR010998">
    <property type="entry name" value="Integrase_recombinase_N"/>
</dbReference>
<gene>
    <name evidence="9" type="primary">xerC</name>
    <name evidence="13" type="ORF">BBK14_12390</name>
</gene>
<feature type="active site" evidence="9">
    <location>
        <position position="198"/>
    </location>
</feature>
<dbReference type="Gene3D" id="1.10.150.130">
    <property type="match status" value="1"/>
</dbReference>
<evidence type="ECO:0000259" key="12">
    <source>
        <dbReference type="PROSITE" id="PS51900"/>
    </source>
</evidence>
<evidence type="ECO:0000313" key="14">
    <source>
        <dbReference type="Proteomes" id="UP000179769"/>
    </source>
</evidence>
<feature type="domain" description="Tyr recombinase" evidence="11">
    <location>
        <begin position="150"/>
        <end position="340"/>
    </location>
</feature>
<dbReference type="GO" id="GO:0007059">
    <property type="term" value="P:chromosome segregation"/>
    <property type="evidence" value="ECO:0007669"/>
    <property type="project" value="UniProtKB-UniRule"/>
</dbReference>
<feature type="region of interest" description="Disordered" evidence="10">
    <location>
        <begin position="1"/>
        <end position="41"/>
    </location>
</feature>
<evidence type="ECO:0000256" key="9">
    <source>
        <dbReference type="HAMAP-Rule" id="MF_01808"/>
    </source>
</evidence>
<keyword evidence="4 9" id="KW-0159">Chromosome partition</keyword>
<keyword evidence="5 9" id="KW-0229">DNA integration</keyword>
<organism evidence="13 14">
    <name type="scientific">Parafrankia soli</name>
    <dbReference type="NCBI Taxonomy" id="2599596"/>
    <lineage>
        <taxon>Bacteria</taxon>
        <taxon>Bacillati</taxon>
        <taxon>Actinomycetota</taxon>
        <taxon>Actinomycetes</taxon>
        <taxon>Frankiales</taxon>
        <taxon>Frankiaceae</taxon>
        <taxon>Parafrankia</taxon>
    </lineage>
</organism>
<dbReference type="InterPro" id="IPR002104">
    <property type="entry name" value="Integrase_catalytic"/>
</dbReference>
<keyword evidence="8 9" id="KW-0131">Cell cycle</keyword>
<comment type="similarity">
    <text evidence="9">Belongs to the 'phage' integrase family. XerC subfamily.</text>
</comment>
<dbReference type="InterPro" id="IPR013762">
    <property type="entry name" value="Integrase-like_cat_sf"/>
</dbReference>
<dbReference type="SUPFAM" id="SSF56349">
    <property type="entry name" value="DNA breaking-rejoining enzymes"/>
    <property type="match status" value="1"/>
</dbReference>
<feature type="active site" evidence="9">
    <location>
        <position position="295"/>
    </location>
</feature>
<evidence type="ECO:0000256" key="5">
    <source>
        <dbReference type="ARBA" id="ARBA00022908"/>
    </source>
</evidence>
<comment type="caution">
    <text evidence="13">The sequence shown here is derived from an EMBL/GenBank/DDBJ whole genome shotgun (WGS) entry which is preliminary data.</text>
</comment>
<evidence type="ECO:0000256" key="2">
    <source>
        <dbReference type="ARBA" id="ARBA00022490"/>
    </source>
</evidence>
<comment type="function">
    <text evidence="9">Site-specific tyrosine recombinase, which acts by catalyzing the cutting and rejoining of the recombining DNA molecules. The XerC-XerD complex is essential to convert dimers of the bacterial chromosome into monomers to permit their segregation at cell division. It also contributes to the segregational stability of plasmids.</text>
</comment>
<keyword evidence="3 9" id="KW-0132">Cell division</keyword>
<dbReference type="RefSeq" id="WP_071060596.1">
    <property type="nucleotide sequence ID" value="NZ_MAXA01000069.1"/>
</dbReference>
<accession>A0A1S1R6T1</accession>
<dbReference type="HAMAP" id="MF_01808">
    <property type="entry name" value="Recomb_XerC_XerD"/>
    <property type="match status" value="1"/>
</dbReference>
<reference evidence="14" key="1">
    <citation type="submission" date="2016-07" db="EMBL/GenBank/DDBJ databases">
        <title>Frankia sp. NRRL B-16219 Genome sequencing.</title>
        <authorList>
            <person name="Ghodhbane-Gtari F."/>
            <person name="Swanson E."/>
            <person name="Gueddou A."/>
            <person name="Louati M."/>
            <person name="Nouioui I."/>
            <person name="Hezbri K."/>
            <person name="Abebe-Akele F."/>
            <person name="Simpson S."/>
            <person name="Morris K."/>
            <person name="Thomas K."/>
            <person name="Gtari M."/>
            <person name="Tisa L.S."/>
        </authorList>
    </citation>
    <scope>NUCLEOTIDE SEQUENCE [LARGE SCALE GENOMIC DNA]</scope>
    <source>
        <strain evidence="14">NRRL B-16219</strain>
    </source>
</reference>
<dbReference type="AlphaFoldDB" id="A0A1S1R6T1"/>
<keyword evidence="2 9" id="KW-0963">Cytoplasm</keyword>
<keyword evidence="7 9" id="KW-0233">DNA recombination</keyword>
<feature type="active site" evidence="9">
    <location>
        <position position="222"/>
    </location>
</feature>
<feature type="active site" description="O-(3'-phospho-DNA)-tyrosine intermediate" evidence="9">
    <location>
        <position position="327"/>
    </location>
</feature>
<keyword evidence="6 9" id="KW-0238">DNA-binding</keyword>
<dbReference type="InterPro" id="IPR011010">
    <property type="entry name" value="DNA_brk_join_enz"/>
</dbReference>
<evidence type="ECO:0000256" key="4">
    <source>
        <dbReference type="ARBA" id="ARBA00022829"/>
    </source>
</evidence>
<evidence type="ECO:0000259" key="11">
    <source>
        <dbReference type="PROSITE" id="PS51898"/>
    </source>
</evidence>
<evidence type="ECO:0000256" key="8">
    <source>
        <dbReference type="ARBA" id="ARBA00023306"/>
    </source>
</evidence>
<dbReference type="PANTHER" id="PTHR30349">
    <property type="entry name" value="PHAGE INTEGRASE-RELATED"/>
    <property type="match status" value="1"/>
</dbReference>
<dbReference type="PROSITE" id="PS51898">
    <property type="entry name" value="TYR_RECOMBINASE"/>
    <property type="match status" value="1"/>
</dbReference>
<dbReference type="GO" id="GO:0005737">
    <property type="term" value="C:cytoplasm"/>
    <property type="evidence" value="ECO:0007669"/>
    <property type="project" value="UniProtKB-SubCell"/>
</dbReference>
<dbReference type="EMBL" id="MAXA01000069">
    <property type="protein sequence ID" value="OHV40444.1"/>
    <property type="molecule type" value="Genomic_DNA"/>
</dbReference>
<evidence type="ECO:0000256" key="3">
    <source>
        <dbReference type="ARBA" id="ARBA00022618"/>
    </source>
</evidence>
<dbReference type="PROSITE" id="PS51900">
    <property type="entry name" value="CB"/>
    <property type="match status" value="1"/>
</dbReference>
<evidence type="ECO:0000256" key="7">
    <source>
        <dbReference type="ARBA" id="ARBA00023172"/>
    </source>
</evidence>
<dbReference type="GO" id="GO:0003677">
    <property type="term" value="F:DNA binding"/>
    <property type="evidence" value="ECO:0007669"/>
    <property type="project" value="UniProtKB-UniRule"/>
</dbReference>
<sequence length="346" mass="36195">MGTGGDPAATARGGRGDSAGGGNGGRAGAGPGDGDGDGGSGGDGWAGAVEAFVRHLVAERDRSPETVRAYRADLAGLRAHAAAAGRTDLLDLDLAVLRGWLAGMRSAGAAPATIARRASLARVFSAFAARRGFLPDDVGARLATTRAPRRIPQVLTAAQADRLLETRPRGDRAQEPRDVALNLRDDLVLEILYGSAVRVSELCRLDIGDVDHERRLLRVHGKGGRQRSVPFSVPAAGALDVWLTRGRPYLATRVEAALLLGARGGRLDPRSVRRLVQARGAAAGVPTGLTPHGLRHGAATHMVEGGADLRSVQELLGHASLSTTQIYTHVTPERLRAAFDQAHPRA</sequence>
<dbReference type="PANTHER" id="PTHR30349:SF77">
    <property type="entry name" value="TYROSINE RECOMBINASE XERC"/>
    <property type="match status" value="1"/>
</dbReference>
<dbReference type="OrthoDB" id="9801717at2"/>
<comment type="subcellular location">
    <subcellularLocation>
        <location evidence="1 9">Cytoplasm</location>
    </subcellularLocation>
</comment>
<dbReference type="InterPro" id="IPR023009">
    <property type="entry name" value="Tyrosine_recombinase_XerC/XerD"/>
</dbReference>
<dbReference type="InterPro" id="IPR044068">
    <property type="entry name" value="CB"/>
</dbReference>
<feature type="active site" evidence="9">
    <location>
        <position position="318"/>
    </location>
</feature>
<protein>
    <recommendedName>
        <fullName evidence="9">Tyrosine recombinase XerC</fullName>
    </recommendedName>
</protein>
<dbReference type="SUPFAM" id="SSF47823">
    <property type="entry name" value="lambda integrase-like, N-terminal domain"/>
    <property type="match status" value="1"/>
</dbReference>
<dbReference type="CDD" id="cd00798">
    <property type="entry name" value="INT_XerDC_C"/>
    <property type="match status" value="1"/>
</dbReference>
<evidence type="ECO:0000256" key="1">
    <source>
        <dbReference type="ARBA" id="ARBA00004496"/>
    </source>
</evidence>
<dbReference type="InterPro" id="IPR050090">
    <property type="entry name" value="Tyrosine_recombinase_XerCD"/>
</dbReference>
<dbReference type="Gene3D" id="1.10.443.10">
    <property type="entry name" value="Intergrase catalytic core"/>
    <property type="match status" value="1"/>
</dbReference>
<dbReference type="Proteomes" id="UP000179769">
    <property type="component" value="Unassembled WGS sequence"/>
</dbReference>
<evidence type="ECO:0000256" key="10">
    <source>
        <dbReference type="SAM" id="MobiDB-lite"/>
    </source>
</evidence>
<evidence type="ECO:0000256" key="6">
    <source>
        <dbReference type="ARBA" id="ARBA00023125"/>
    </source>
</evidence>
<dbReference type="GO" id="GO:0006313">
    <property type="term" value="P:DNA transposition"/>
    <property type="evidence" value="ECO:0007669"/>
    <property type="project" value="UniProtKB-UniRule"/>
</dbReference>
<feature type="compositionally biased region" description="Gly residues" evidence="10">
    <location>
        <begin position="16"/>
        <end position="41"/>
    </location>
</feature>
<evidence type="ECO:0000313" key="13">
    <source>
        <dbReference type="EMBL" id="OHV40444.1"/>
    </source>
</evidence>
<feature type="active site" evidence="9">
    <location>
        <position position="292"/>
    </location>
</feature>
<dbReference type="Pfam" id="PF02899">
    <property type="entry name" value="Phage_int_SAM_1"/>
    <property type="match status" value="1"/>
</dbReference>
<name>A0A1S1R6T1_9ACTN</name>
<dbReference type="GO" id="GO:0051301">
    <property type="term" value="P:cell division"/>
    <property type="evidence" value="ECO:0007669"/>
    <property type="project" value="UniProtKB-KW"/>
</dbReference>
<proteinExistence type="inferred from homology"/>
<comment type="subunit">
    <text evidence="9">Forms a cyclic heterotetrameric complex composed of two molecules of XerC and two molecules of XerD.</text>
</comment>
<dbReference type="GO" id="GO:0009037">
    <property type="term" value="F:tyrosine-based site-specific recombinase activity"/>
    <property type="evidence" value="ECO:0007669"/>
    <property type="project" value="UniProtKB-UniRule"/>
</dbReference>
<dbReference type="Pfam" id="PF00589">
    <property type="entry name" value="Phage_integrase"/>
    <property type="match status" value="1"/>
</dbReference>
<feature type="domain" description="Core-binding (CB)" evidence="12">
    <location>
        <begin position="43"/>
        <end position="129"/>
    </location>
</feature>
<keyword evidence="14" id="KW-1185">Reference proteome</keyword>
<dbReference type="InterPro" id="IPR004107">
    <property type="entry name" value="Integrase_SAM-like_N"/>
</dbReference>